<proteinExistence type="predicted"/>
<dbReference type="KEGG" id="acx:Achr_37260"/>
<evidence type="ECO:0000313" key="2">
    <source>
        <dbReference type="Proteomes" id="UP000068210"/>
    </source>
</evidence>
<dbReference type="AlphaFoldDB" id="A0A0C4WW46"/>
<evidence type="ECO:0000313" key="1">
    <source>
        <dbReference type="EMBL" id="AJE23117.1"/>
    </source>
</evidence>
<gene>
    <name evidence="1" type="ORF">Achr_37260</name>
</gene>
<reference evidence="1 2" key="1">
    <citation type="journal article" date="2015" name="PLoS ONE">
        <title>Azotobacter Genomes: The Genome of Azotobacter chroococcum NCIMB 8003 (ATCC 4412).</title>
        <authorList>
            <person name="Robson R.L."/>
            <person name="Jones R."/>
            <person name="Robson R.M."/>
            <person name="Schwartz A."/>
            <person name="Richardson T.H."/>
        </authorList>
    </citation>
    <scope>NUCLEOTIDE SEQUENCE [LARGE SCALE GENOMIC DNA]</scope>
    <source>
        <strain evidence="1 2">NCIMB 8003</strain>
    </source>
</reference>
<dbReference type="HOGENOM" id="CLU_2679737_0_0_6"/>
<protein>
    <submittedName>
        <fullName evidence="1">Uncharacterized protein</fullName>
    </submittedName>
</protein>
<organism evidence="1 2">
    <name type="scientific">Azotobacter chroococcum NCIMB 8003</name>
    <dbReference type="NCBI Taxonomy" id="1328314"/>
    <lineage>
        <taxon>Bacteria</taxon>
        <taxon>Pseudomonadati</taxon>
        <taxon>Pseudomonadota</taxon>
        <taxon>Gammaproteobacteria</taxon>
        <taxon>Pseudomonadales</taxon>
        <taxon>Pseudomonadaceae</taxon>
        <taxon>Azotobacter</taxon>
    </lineage>
</organism>
<sequence length="74" mass="8407">MMKASAIPHSSSRRFQVRDISARYGWPTFDLVFHDAESSVVRYSEAIWDSEAQALVEAERLEASHACPVHWEAS</sequence>
<name>A0A0C4WW46_9GAMM</name>
<dbReference type="EMBL" id="CP010415">
    <property type="protein sequence ID" value="AJE23117.1"/>
    <property type="molecule type" value="Genomic_DNA"/>
</dbReference>
<keyword evidence="2" id="KW-1185">Reference proteome</keyword>
<dbReference type="Proteomes" id="UP000068210">
    <property type="component" value="Chromosome"/>
</dbReference>
<accession>A0A0C4WW46</accession>